<organism evidence="3 4">
    <name type="scientific">Polychaeton citri CBS 116435</name>
    <dbReference type="NCBI Taxonomy" id="1314669"/>
    <lineage>
        <taxon>Eukaryota</taxon>
        <taxon>Fungi</taxon>
        <taxon>Dikarya</taxon>
        <taxon>Ascomycota</taxon>
        <taxon>Pezizomycotina</taxon>
        <taxon>Dothideomycetes</taxon>
        <taxon>Dothideomycetidae</taxon>
        <taxon>Capnodiales</taxon>
        <taxon>Capnodiaceae</taxon>
        <taxon>Polychaeton</taxon>
    </lineage>
</organism>
<sequence length="222" mass="24938">MLEGYNFPVDKAGRLKDIRKHKSKDPAMFRANWTDIITDPIPPNIKPQAVTDFLHDHVGLINLSPIVTRHQRKEASSPEEGEAYDVWENIDLLPLGLWKHEIHFSVSFADTPDGVVSFIDAPLGLQSKATYMVRRSNPDGPADVSAPQSPQAAERGPDREAMWDGGWVLEERVESSVSVFFKLMVEGQLVPTRKTMHQRLLKKVEERLHGGDAAELPTARDQ</sequence>
<evidence type="ECO:0000313" key="3">
    <source>
        <dbReference type="EMBL" id="KAF2724772.1"/>
    </source>
</evidence>
<keyword evidence="4" id="KW-1185">Reference proteome</keyword>
<evidence type="ECO:0000313" key="4">
    <source>
        <dbReference type="Proteomes" id="UP000799441"/>
    </source>
</evidence>
<feature type="domain" description="DUF7053" evidence="2">
    <location>
        <begin position="38"/>
        <end position="206"/>
    </location>
</feature>
<proteinExistence type="predicted"/>
<feature type="region of interest" description="Disordered" evidence="1">
    <location>
        <begin position="134"/>
        <end position="160"/>
    </location>
</feature>
<evidence type="ECO:0000256" key="1">
    <source>
        <dbReference type="SAM" id="MobiDB-lite"/>
    </source>
</evidence>
<evidence type="ECO:0000259" key="2">
    <source>
        <dbReference type="Pfam" id="PF23155"/>
    </source>
</evidence>
<dbReference type="EMBL" id="MU003770">
    <property type="protein sequence ID" value="KAF2724772.1"/>
    <property type="molecule type" value="Genomic_DNA"/>
</dbReference>
<dbReference type="OrthoDB" id="3246050at2759"/>
<dbReference type="InterPro" id="IPR055481">
    <property type="entry name" value="DUF7053"/>
</dbReference>
<comment type="caution">
    <text evidence="3">The sequence shown here is derived from an EMBL/GenBank/DDBJ whole genome shotgun (WGS) entry which is preliminary data.</text>
</comment>
<dbReference type="PANTHER" id="PTHR38117:SF1">
    <property type="entry name" value="DUF3074 DOMAIN-CONTAINING PROTEIN"/>
    <property type="match status" value="1"/>
</dbReference>
<gene>
    <name evidence="3" type="ORF">K431DRAFT_281723</name>
</gene>
<dbReference type="Proteomes" id="UP000799441">
    <property type="component" value="Unassembled WGS sequence"/>
</dbReference>
<reference evidence="3" key="1">
    <citation type="journal article" date="2020" name="Stud. Mycol.">
        <title>101 Dothideomycetes genomes: a test case for predicting lifestyles and emergence of pathogens.</title>
        <authorList>
            <person name="Haridas S."/>
            <person name="Albert R."/>
            <person name="Binder M."/>
            <person name="Bloem J."/>
            <person name="Labutti K."/>
            <person name="Salamov A."/>
            <person name="Andreopoulos B."/>
            <person name="Baker S."/>
            <person name="Barry K."/>
            <person name="Bills G."/>
            <person name="Bluhm B."/>
            <person name="Cannon C."/>
            <person name="Castanera R."/>
            <person name="Culley D."/>
            <person name="Daum C."/>
            <person name="Ezra D."/>
            <person name="Gonzalez J."/>
            <person name="Henrissat B."/>
            <person name="Kuo A."/>
            <person name="Liang C."/>
            <person name="Lipzen A."/>
            <person name="Lutzoni F."/>
            <person name="Magnuson J."/>
            <person name="Mondo S."/>
            <person name="Nolan M."/>
            <person name="Ohm R."/>
            <person name="Pangilinan J."/>
            <person name="Park H.-J."/>
            <person name="Ramirez L."/>
            <person name="Alfaro M."/>
            <person name="Sun H."/>
            <person name="Tritt A."/>
            <person name="Yoshinaga Y."/>
            <person name="Zwiers L.-H."/>
            <person name="Turgeon B."/>
            <person name="Goodwin S."/>
            <person name="Spatafora J."/>
            <person name="Crous P."/>
            <person name="Grigoriev I."/>
        </authorList>
    </citation>
    <scope>NUCLEOTIDE SEQUENCE</scope>
    <source>
        <strain evidence="3">CBS 116435</strain>
    </source>
</reference>
<protein>
    <recommendedName>
        <fullName evidence="2">DUF7053 domain-containing protein</fullName>
    </recommendedName>
</protein>
<accession>A0A9P4QCL5</accession>
<name>A0A9P4QCL5_9PEZI</name>
<dbReference type="AlphaFoldDB" id="A0A9P4QCL5"/>
<dbReference type="Pfam" id="PF23155">
    <property type="entry name" value="DUF7053"/>
    <property type="match status" value="1"/>
</dbReference>
<dbReference type="PANTHER" id="PTHR38117">
    <property type="entry name" value="NACHT AND WD40 DOMAIN PROTEIN"/>
    <property type="match status" value="1"/>
</dbReference>